<reference evidence="7 8" key="1">
    <citation type="submission" date="2019-12" db="EMBL/GenBank/DDBJ databases">
        <authorList>
            <person name="Kim Y.S."/>
        </authorList>
    </citation>
    <scope>NUCLEOTIDE SEQUENCE [LARGE SCALE GENOMIC DNA]</scope>
    <source>
        <strain evidence="7 8">MMS17-SY077</strain>
    </source>
</reference>
<name>A0A6I4P7Q6_9MICO</name>
<dbReference type="InterPro" id="IPR027417">
    <property type="entry name" value="P-loop_NTPase"/>
</dbReference>
<dbReference type="PANTHER" id="PTHR12131:SF1">
    <property type="entry name" value="ATP-DEPENDENT RNA HELICASE SUPV3L1, MITOCHONDRIAL-RELATED"/>
    <property type="match status" value="1"/>
</dbReference>
<organism evidence="7 8">
    <name type="scientific">Agromyces seonyuensis</name>
    <dbReference type="NCBI Taxonomy" id="2662446"/>
    <lineage>
        <taxon>Bacteria</taxon>
        <taxon>Bacillati</taxon>
        <taxon>Actinomycetota</taxon>
        <taxon>Actinomycetes</taxon>
        <taxon>Micrococcales</taxon>
        <taxon>Microbacteriaceae</taxon>
        <taxon>Agromyces</taxon>
    </lineage>
</organism>
<gene>
    <name evidence="7" type="ORF">GB864_15015</name>
</gene>
<dbReference type="Pfam" id="PF00271">
    <property type="entry name" value="Helicase_C"/>
    <property type="match status" value="1"/>
</dbReference>
<evidence type="ECO:0000256" key="3">
    <source>
        <dbReference type="ARBA" id="ARBA00022806"/>
    </source>
</evidence>
<dbReference type="PROSITE" id="PS51192">
    <property type="entry name" value="HELICASE_ATP_BIND_1"/>
    <property type="match status" value="1"/>
</dbReference>
<dbReference type="SMART" id="SM00487">
    <property type="entry name" value="DEXDc"/>
    <property type="match status" value="1"/>
</dbReference>
<protein>
    <submittedName>
        <fullName evidence="7">DUF3516 domain-containing protein</fullName>
    </submittedName>
</protein>
<accession>A0A6I4P7Q6</accession>
<dbReference type="PROSITE" id="PS51194">
    <property type="entry name" value="HELICASE_CTER"/>
    <property type="match status" value="1"/>
</dbReference>
<keyword evidence="4" id="KW-0067">ATP-binding</keyword>
<dbReference type="PANTHER" id="PTHR12131">
    <property type="entry name" value="ATP-DEPENDENT RNA AND DNA HELICASE"/>
    <property type="match status" value="1"/>
</dbReference>
<dbReference type="GO" id="GO:0004386">
    <property type="term" value="F:helicase activity"/>
    <property type="evidence" value="ECO:0007669"/>
    <property type="project" value="UniProtKB-KW"/>
</dbReference>
<dbReference type="EMBL" id="WSTA01000083">
    <property type="protein sequence ID" value="MWB99857.1"/>
    <property type="molecule type" value="Genomic_DNA"/>
</dbReference>
<evidence type="ECO:0000313" key="7">
    <source>
        <dbReference type="EMBL" id="MWB99857.1"/>
    </source>
</evidence>
<dbReference type="InterPro" id="IPR050699">
    <property type="entry name" value="RNA-DNA_Helicase"/>
</dbReference>
<dbReference type="InterPro" id="IPR021904">
    <property type="entry name" value="DUF3516"/>
</dbReference>
<sequence length="823" mass="90737">MYLAFVEWAESRGLSLYPAQDESVMELVTGANLILSTPTGTGKSMVAIAAHAVALAQGGRSYYTAPIKALVSEKFFQLVEVFGAQNVGMVTGDSSVNADAPIVCCTAEILANLALRQGENAPVDQVVMDEFHYYGDQDRGWAWQVPLITLTNAQFVLMSATLGDVTKIVADLERRTQRPVAEVTGVERPVPLSYSYVDTPVHETVEELLDTKQAPIYVVHFSQAAALERAQALSSIRIVSREQRDEIADAIGGFRFTTAFGQTLSRLVRSGIGVHHAGMLPRYRRLVETLAQQGLLRVICGTDTLGVGINVPIRTVLITALSKYDGTKMRQIGAREFHQISGRAGRAGYDTAGTVVVEAPEHDIENAAAVRKAGDDPKKLKKVVRKKAPAGQINWTESSFDRLIAAEPEPLTSHLEMTAAILINLIARGGDVFGHVKRFVFDNHEPRRRQYELARRAISIFRTLVQAEVVEIVRSEASAPLVRLTVDLQPNFALNQPLSPFALAAIDLLDPDDTAGGVGTGHYALDVVSIIESTLDDPRQILGQQEYKARGEAVGAMKRDGVEYEERMELLEEVTYPKPLDDLLAQAYETFATSQPWVRDFQLSPKSVVRDMFERAMTFAEFTNFYQLARSEGLVLRYLSDAFRAIRQTVPEEAKTEELRDLIEWLGELVRQVDSSLVDEWAELIDPTHDPASDAPVVPPAPPSVLTNRRAFLVLVRNELWRRVSLAALERDEELAELDPGFDWGAALDAYYDEHEEIGVDAAARSPKLVTIDEDASPGTWLVEQTIADPEGNHDWRLRAEVDLEASVEAGVAVVAVTGFVRL</sequence>
<dbReference type="InterPro" id="IPR014001">
    <property type="entry name" value="Helicase_ATP-bd"/>
</dbReference>
<dbReference type="GO" id="GO:0003676">
    <property type="term" value="F:nucleic acid binding"/>
    <property type="evidence" value="ECO:0007669"/>
    <property type="project" value="InterPro"/>
</dbReference>
<dbReference type="SUPFAM" id="SSF52540">
    <property type="entry name" value="P-loop containing nucleoside triphosphate hydrolases"/>
    <property type="match status" value="1"/>
</dbReference>
<comment type="caution">
    <text evidence="7">The sequence shown here is derived from an EMBL/GenBank/DDBJ whole genome shotgun (WGS) entry which is preliminary data.</text>
</comment>
<dbReference type="Pfam" id="PF00270">
    <property type="entry name" value="DEAD"/>
    <property type="match status" value="1"/>
</dbReference>
<dbReference type="SMART" id="SM00490">
    <property type="entry name" value="HELICc"/>
    <property type="match status" value="1"/>
</dbReference>
<evidence type="ECO:0000259" key="6">
    <source>
        <dbReference type="PROSITE" id="PS51194"/>
    </source>
</evidence>
<keyword evidence="8" id="KW-1185">Reference proteome</keyword>
<evidence type="ECO:0000259" key="5">
    <source>
        <dbReference type="PROSITE" id="PS51192"/>
    </source>
</evidence>
<keyword evidence="1" id="KW-0547">Nucleotide-binding</keyword>
<keyword evidence="3" id="KW-0347">Helicase</keyword>
<dbReference type="Proteomes" id="UP000438182">
    <property type="component" value="Unassembled WGS sequence"/>
</dbReference>
<evidence type="ECO:0000256" key="2">
    <source>
        <dbReference type="ARBA" id="ARBA00022801"/>
    </source>
</evidence>
<dbReference type="GO" id="GO:0016787">
    <property type="term" value="F:hydrolase activity"/>
    <property type="evidence" value="ECO:0007669"/>
    <property type="project" value="UniProtKB-KW"/>
</dbReference>
<keyword evidence="2" id="KW-0378">Hydrolase</keyword>
<dbReference type="RefSeq" id="WP_160426513.1">
    <property type="nucleotide sequence ID" value="NZ_WSTA01000083.1"/>
</dbReference>
<proteinExistence type="predicted"/>
<evidence type="ECO:0000313" key="8">
    <source>
        <dbReference type="Proteomes" id="UP000438182"/>
    </source>
</evidence>
<dbReference type="GO" id="GO:0005524">
    <property type="term" value="F:ATP binding"/>
    <property type="evidence" value="ECO:0007669"/>
    <property type="project" value="UniProtKB-KW"/>
</dbReference>
<dbReference type="Pfam" id="PF12029">
    <property type="entry name" value="DUF3516"/>
    <property type="match status" value="1"/>
</dbReference>
<dbReference type="Gene3D" id="3.40.50.300">
    <property type="entry name" value="P-loop containing nucleotide triphosphate hydrolases"/>
    <property type="match status" value="2"/>
</dbReference>
<evidence type="ECO:0000256" key="4">
    <source>
        <dbReference type="ARBA" id="ARBA00022840"/>
    </source>
</evidence>
<dbReference type="InterPro" id="IPR011545">
    <property type="entry name" value="DEAD/DEAH_box_helicase_dom"/>
</dbReference>
<dbReference type="AlphaFoldDB" id="A0A6I4P7Q6"/>
<dbReference type="InterPro" id="IPR001650">
    <property type="entry name" value="Helicase_C-like"/>
</dbReference>
<feature type="domain" description="Helicase ATP-binding" evidence="5">
    <location>
        <begin position="24"/>
        <end position="180"/>
    </location>
</feature>
<evidence type="ECO:0000256" key="1">
    <source>
        <dbReference type="ARBA" id="ARBA00022741"/>
    </source>
</evidence>
<feature type="domain" description="Helicase C-terminal" evidence="6">
    <location>
        <begin position="204"/>
        <end position="404"/>
    </location>
</feature>